<proteinExistence type="predicted"/>
<reference evidence="1 2" key="1">
    <citation type="submission" date="2023-10" db="EMBL/GenBank/DDBJ databases">
        <title>179-bfca-hs.</title>
        <authorList>
            <person name="Miliotis G."/>
            <person name="Sengupta P."/>
            <person name="Hameed A."/>
            <person name="Chuvochina M."/>
            <person name="Mcdonagh F."/>
            <person name="Simpson A.C."/>
            <person name="Singh N.K."/>
            <person name="Rekha P.D."/>
            <person name="Raman K."/>
            <person name="Hugenholtz P."/>
            <person name="Venkateswaran K."/>
        </authorList>
    </citation>
    <scope>NUCLEOTIDE SEQUENCE [LARGE SCALE GENOMIC DNA]</scope>
    <source>
        <strain evidence="1 2">179-BFC-A-HS</strain>
    </source>
</reference>
<sequence length="131" mass="15537">MVNKELANNYAELLTAKEKAALHPDNQGFAWKYNQLNTLYQDAVLKAKLPKEELVEIEKQGEFLHEQYEKEQEEANLYKEVYKKNVLNKLEGTKEEKEYKEAYKHNVLAFLDKDPDEKQETRMGKEKKNKK</sequence>
<evidence type="ECO:0000313" key="1">
    <source>
        <dbReference type="EMBL" id="MDY0407220.1"/>
    </source>
</evidence>
<accession>A0ABU5CLK5</accession>
<protein>
    <submittedName>
        <fullName evidence="1">Uncharacterized protein</fullName>
    </submittedName>
</protein>
<dbReference type="RefSeq" id="WP_320385197.1">
    <property type="nucleotide sequence ID" value="NZ_JAROCA020000003.1"/>
</dbReference>
<name>A0ABU5CLK5_9BACI</name>
<dbReference type="EMBL" id="JAROCA020000003">
    <property type="protein sequence ID" value="MDY0407220.1"/>
    <property type="molecule type" value="Genomic_DNA"/>
</dbReference>
<comment type="caution">
    <text evidence="1">The sequence shown here is derived from an EMBL/GenBank/DDBJ whole genome shotgun (WGS) entry which is preliminary data.</text>
</comment>
<gene>
    <name evidence="1" type="ORF">P5G51_019470</name>
</gene>
<organism evidence="1 2">
    <name type="scientific">Tigheibacillus jepli</name>
    <dbReference type="NCBI Taxonomy" id="3035914"/>
    <lineage>
        <taxon>Bacteria</taxon>
        <taxon>Bacillati</taxon>
        <taxon>Bacillota</taxon>
        <taxon>Bacilli</taxon>
        <taxon>Bacillales</taxon>
        <taxon>Bacillaceae</taxon>
        <taxon>Tigheibacillus</taxon>
    </lineage>
</organism>
<dbReference type="Proteomes" id="UP001228376">
    <property type="component" value="Unassembled WGS sequence"/>
</dbReference>
<evidence type="ECO:0000313" key="2">
    <source>
        <dbReference type="Proteomes" id="UP001228376"/>
    </source>
</evidence>
<keyword evidence="2" id="KW-1185">Reference proteome</keyword>